<proteinExistence type="predicted"/>
<sequence length="129" mass="14779">MGLFDFFKKEPDNRTEAPKDKYWSLTTAKGEVIDPSWEQIKETLADITHQELEFVSLGCIHSGLEIEMIQAVDIGEGYRLEALAPEQSSDYGKVFVNSGISYEELVNQFKEFHTNEKVIGFRSWPSEKI</sequence>
<keyword evidence="2" id="KW-1185">Reference proteome</keyword>
<dbReference type="EMBL" id="RAPK01000009">
    <property type="protein sequence ID" value="RKD73129.1"/>
    <property type="molecule type" value="Genomic_DNA"/>
</dbReference>
<protein>
    <submittedName>
        <fullName evidence="1">Uncharacterized protein</fullName>
    </submittedName>
</protein>
<comment type="caution">
    <text evidence="1">The sequence shown here is derived from an EMBL/GenBank/DDBJ whole genome shotgun (WGS) entry which is preliminary data.</text>
</comment>
<reference evidence="1 2" key="1">
    <citation type="submission" date="2018-09" db="EMBL/GenBank/DDBJ databases">
        <title>Genomic Encyclopedia of Archaeal and Bacterial Type Strains, Phase II (KMG-II): from individual species to whole genera.</title>
        <authorList>
            <person name="Goeker M."/>
        </authorList>
    </citation>
    <scope>NUCLEOTIDE SEQUENCE [LARGE SCALE GENOMIC DNA]</scope>
    <source>
        <strain evidence="1 2">DSM 17008</strain>
    </source>
</reference>
<accession>A0A419V3N3</accession>
<name>A0A419V3N3_9BACL</name>
<dbReference type="AlphaFoldDB" id="A0A419V3N3"/>
<evidence type="ECO:0000313" key="2">
    <source>
        <dbReference type="Proteomes" id="UP000285120"/>
    </source>
</evidence>
<organism evidence="1 2">
    <name type="scientific">Sinobaca qinghaiensis</name>
    <dbReference type="NCBI Taxonomy" id="342944"/>
    <lineage>
        <taxon>Bacteria</taxon>
        <taxon>Bacillati</taxon>
        <taxon>Bacillota</taxon>
        <taxon>Bacilli</taxon>
        <taxon>Bacillales</taxon>
        <taxon>Sporolactobacillaceae</taxon>
        <taxon>Sinobaca</taxon>
    </lineage>
</organism>
<gene>
    <name evidence="1" type="ORF">ATL39_2334</name>
</gene>
<dbReference type="OrthoDB" id="2389265at2"/>
<dbReference type="Proteomes" id="UP000285120">
    <property type="component" value="Unassembled WGS sequence"/>
</dbReference>
<dbReference type="RefSeq" id="WP_120193504.1">
    <property type="nucleotide sequence ID" value="NZ_RAPK01000009.1"/>
</dbReference>
<evidence type="ECO:0000313" key="1">
    <source>
        <dbReference type="EMBL" id="RKD73129.1"/>
    </source>
</evidence>